<gene>
    <name evidence="1" type="ORF">C8N46_108121</name>
</gene>
<organism evidence="1 2">
    <name type="scientific">Kordia periserrulae</name>
    <dbReference type="NCBI Taxonomy" id="701523"/>
    <lineage>
        <taxon>Bacteria</taxon>
        <taxon>Pseudomonadati</taxon>
        <taxon>Bacteroidota</taxon>
        <taxon>Flavobacteriia</taxon>
        <taxon>Flavobacteriales</taxon>
        <taxon>Flavobacteriaceae</taxon>
        <taxon>Kordia</taxon>
    </lineage>
</organism>
<proteinExistence type="predicted"/>
<protein>
    <submittedName>
        <fullName evidence="1">Uncharacterized protein</fullName>
    </submittedName>
</protein>
<comment type="caution">
    <text evidence="1">The sequence shown here is derived from an EMBL/GenBank/DDBJ whole genome shotgun (WGS) entry which is preliminary data.</text>
</comment>
<evidence type="ECO:0000313" key="2">
    <source>
        <dbReference type="Proteomes" id="UP000244090"/>
    </source>
</evidence>
<dbReference type="Proteomes" id="UP000244090">
    <property type="component" value="Unassembled WGS sequence"/>
</dbReference>
<dbReference type="EMBL" id="QBKT01000008">
    <property type="protein sequence ID" value="PTX59808.1"/>
    <property type="molecule type" value="Genomic_DNA"/>
</dbReference>
<name>A0A2T6BUQ4_9FLAO</name>
<dbReference type="CDD" id="cd20741">
    <property type="entry name" value="PoNe_HINT_TF-like"/>
    <property type="match status" value="1"/>
</dbReference>
<dbReference type="AlphaFoldDB" id="A0A2T6BUQ4"/>
<accession>A0A2T6BUQ4</accession>
<sequence>MSNLRKGNFGEMATDVDLISKGYQDLHVNRISNIDTPTSQGIDHVFKNPETGQYLIVESKYTGSSSLSTLADGTRQMSDDWIVGGDRLFNAIGQDADLYNDIINNGYERILAKAYPDGTVVYRKIGADGYVILGNAGNFTP</sequence>
<evidence type="ECO:0000313" key="1">
    <source>
        <dbReference type="EMBL" id="PTX59808.1"/>
    </source>
</evidence>
<reference evidence="1 2" key="1">
    <citation type="submission" date="2018-04" db="EMBL/GenBank/DDBJ databases">
        <title>Genomic Encyclopedia of Archaeal and Bacterial Type Strains, Phase II (KMG-II): from individual species to whole genera.</title>
        <authorList>
            <person name="Goeker M."/>
        </authorList>
    </citation>
    <scope>NUCLEOTIDE SEQUENCE [LARGE SCALE GENOMIC DNA]</scope>
    <source>
        <strain evidence="1 2">DSM 25731</strain>
    </source>
</reference>
<keyword evidence="2" id="KW-1185">Reference proteome</keyword>